<dbReference type="PANTHER" id="PTHR12411">
    <property type="entry name" value="CYSTEINE PROTEASE FAMILY C1-RELATED"/>
    <property type="match status" value="1"/>
</dbReference>
<dbReference type="InterPro" id="IPR013128">
    <property type="entry name" value="Peptidase_C1A"/>
</dbReference>
<protein>
    <recommendedName>
        <fullName evidence="3">Peptidase C1A papain C-terminal domain-containing protein</fullName>
    </recommendedName>
</protein>
<evidence type="ECO:0000313" key="5">
    <source>
        <dbReference type="Proteomes" id="UP001054889"/>
    </source>
</evidence>
<comment type="caution">
    <text evidence="4">The sequence shown here is derived from an EMBL/GenBank/DDBJ whole genome shotgun (WGS) entry which is preliminary data.</text>
</comment>
<gene>
    <name evidence="4" type="primary">ga29316</name>
    <name evidence="4" type="ORF">PR202_ga29316</name>
</gene>
<evidence type="ECO:0000313" key="4">
    <source>
        <dbReference type="EMBL" id="GJN11144.1"/>
    </source>
</evidence>
<keyword evidence="2" id="KW-0732">Signal</keyword>
<reference evidence="4" key="1">
    <citation type="journal article" date="2018" name="DNA Res.">
        <title>Multiple hybrid de novo genome assembly of finger millet, an orphan allotetraploid crop.</title>
        <authorList>
            <person name="Hatakeyama M."/>
            <person name="Aluri S."/>
            <person name="Balachadran M.T."/>
            <person name="Sivarajan S.R."/>
            <person name="Patrignani A."/>
            <person name="Gruter S."/>
            <person name="Poveda L."/>
            <person name="Shimizu-Inatsugi R."/>
            <person name="Baeten J."/>
            <person name="Francoijs K.J."/>
            <person name="Nataraja K.N."/>
            <person name="Reddy Y.A.N."/>
            <person name="Phadnis S."/>
            <person name="Ravikumar R.L."/>
            <person name="Schlapbach R."/>
            <person name="Sreeman S.M."/>
            <person name="Shimizu K.K."/>
        </authorList>
    </citation>
    <scope>NUCLEOTIDE SEQUENCE</scope>
</reference>
<dbReference type="Proteomes" id="UP001054889">
    <property type="component" value="Unassembled WGS sequence"/>
</dbReference>
<evidence type="ECO:0000256" key="2">
    <source>
        <dbReference type="SAM" id="SignalP"/>
    </source>
</evidence>
<evidence type="ECO:0000259" key="3">
    <source>
        <dbReference type="SMART" id="SM00645"/>
    </source>
</evidence>
<feature type="signal peptide" evidence="2">
    <location>
        <begin position="1"/>
        <end position="18"/>
    </location>
</feature>
<dbReference type="Pfam" id="PF00112">
    <property type="entry name" value="Peptidase_C1"/>
    <property type="match status" value="1"/>
</dbReference>
<evidence type="ECO:0000256" key="1">
    <source>
        <dbReference type="ARBA" id="ARBA00008455"/>
    </source>
</evidence>
<dbReference type="InterPro" id="IPR038765">
    <property type="entry name" value="Papain-like_cys_pep_sf"/>
</dbReference>
<dbReference type="Pfam" id="PF08246">
    <property type="entry name" value="Inhibitor_I29"/>
    <property type="match status" value="1"/>
</dbReference>
<sequence length="221" mass="24400">MRLTALLYACLLLPAAAAASDDRVDVDDLRLMTERFDAWQAAHNRTYATADERRRRFEVYRRNVEHIESTTMQFEPRKVLAARKALRRLLGVASNGSSYADEASGAVPNSVDWSSKGAVTPPRSQMNCVVYIYKTGRLVSLSEQELVDCDTPPGDHGCAGGWPGVAMQWITHNGGGLATAQAYPYQSRQGRCRRVSVASVRGGAAVARRWSTPWRGSRSPR</sequence>
<dbReference type="InterPro" id="IPR013201">
    <property type="entry name" value="Prot_inhib_I29"/>
</dbReference>
<reference evidence="4" key="2">
    <citation type="submission" date="2021-12" db="EMBL/GenBank/DDBJ databases">
        <title>Resequencing data analysis of finger millet.</title>
        <authorList>
            <person name="Hatakeyama M."/>
            <person name="Aluri S."/>
            <person name="Balachadran M.T."/>
            <person name="Sivarajan S.R."/>
            <person name="Poveda L."/>
            <person name="Shimizu-Inatsugi R."/>
            <person name="Schlapbach R."/>
            <person name="Sreeman S.M."/>
            <person name="Shimizu K.K."/>
        </authorList>
    </citation>
    <scope>NUCLEOTIDE SEQUENCE</scope>
</reference>
<comment type="similarity">
    <text evidence="1">Belongs to the peptidase C1 family.</text>
</comment>
<dbReference type="EMBL" id="BQKI01000018">
    <property type="protein sequence ID" value="GJN11144.1"/>
    <property type="molecule type" value="Genomic_DNA"/>
</dbReference>
<dbReference type="AlphaFoldDB" id="A0AAV5DJ79"/>
<keyword evidence="5" id="KW-1185">Reference proteome</keyword>
<feature type="domain" description="Peptidase C1A papain C-terminal" evidence="3">
    <location>
        <begin position="107"/>
        <end position="221"/>
    </location>
</feature>
<dbReference type="InterPro" id="IPR000668">
    <property type="entry name" value="Peptidase_C1A_C"/>
</dbReference>
<proteinExistence type="inferred from homology"/>
<name>A0AAV5DJ79_ELECO</name>
<accession>A0AAV5DJ79</accession>
<dbReference type="Gene3D" id="3.90.70.10">
    <property type="entry name" value="Cysteine proteinases"/>
    <property type="match status" value="1"/>
</dbReference>
<dbReference type="GO" id="GO:0006508">
    <property type="term" value="P:proteolysis"/>
    <property type="evidence" value="ECO:0007669"/>
    <property type="project" value="InterPro"/>
</dbReference>
<feature type="chain" id="PRO_5044011361" description="Peptidase C1A papain C-terminal domain-containing protein" evidence="2">
    <location>
        <begin position="19"/>
        <end position="221"/>
    </location>
</feature>
<dbReference type="SUPFAM" id="SSF54001">
    <property type="entry name" value="Cysteine proteinases"/>
    <property type="match status" value="1"/>
</dbReference>
<dbReference type="SMART" id="SM00645">
    <property type="entry name" value="Pept_C1"/>
    <property type="match status" value="1"/>
</dbReference>
<dbReference type="GO" id="GO:0008234">
    <property type="term" value="F:cysteine-type peptidase activity"/>
    <property type="evidence" value="ECO:0007669"/>
    <property type="project" value="InterPro"/>
</dbReference>
<organism evidence="4 5">
    <name type="scientific">Eleusine coracana subsp. coracana</name>
    <dbReference type="NCBI Taxonomy" id="191504"/>
    <lineage>
        <taxon>Eukaryota</taxon>
        <taxon>Viridiplantae</taxon>
        <taxon>Streptophyta</taxon>
        <taxon>Embryophyta</taxon>
        <taxon>Tracheophyta</taxon>
        <taxon>Spermatophyta</taxon>
        <taxon>Magnoliopsida</taxon>
        <taxon>Liliopsida</taxon>
        <taxon>Poales</taxon>
        <taxon>Poaceae</taxon>
        <taxon>PACMAD clade</taxon>
        <taxon>Chloridoideae</taxon>
        <taxon>Cynodonteae</taxon>
        <taxon>Eleusininae</taxon>
        <taxon>Eleusine</taxon>
    </lineage>
</organism>